<evidence type="ECO:0000313" key="2">
    <source>
        <dbReference type="EMBL" id="MEB8336773.1"/>
    </source>
</evidence>
<feature type="non-terminal residue" evidence="2">
    <location>
        <position position="72"/>
    </location>
</feature>
<comment type="caution">
    <text evidence="2">The sequence shown here is derived from an EMBL/GenBank/DDBJ whole genome shotgun (WGS) entry which is preliminary data.</text>
</comment>
<evidence type="ECO:0000313" key="3">
    <source>
        <dbReference type="Proteomes" id="UP001354931"/>
    </source>
</evidence>
<protein>
    <submittedName>
        <fullName evidence="2">Uncharacterized protein</fullName>
    </submittedName>
</protein>
<gene>
    <name evidence="2" type="ORF">OKJ99_04495</name>
</gene>
<sequence length="72" mass="7782">MARRRIVVGETGAVPVRPDDPQAVATVSASVPYQLSIPPTSEVPPFPPVHVRGARWRPGRAGRRRHRPAVAA</sequence>
<reference evidence="2 3" key="1">
    <citation type="submission" date="2022-10" db="EMBL/GenBank/DDBJ databases">
        <authorList>
            <person name="Xie J."/>
            <person name="Shen N."/>
        </authorList>
    </citation>
    <scope>NUCLEOTIDE SEQUENCE [LARGE SCALE GENOMIC DNA]</scope>
    <source>
        <strain evidence="2 3">YIM65594</strain>
    </source>
</reference>
<proteinExistence type="predicted"/>
<feature type="compositionally biased region" description="Basic residues" evidence="1">
    <location>
        <begin position="52"/>
        <end position="72"/>
    </location>
</feature>
<accession>A0ABU6EYE0</accession>
<organism evidence="2 3">
    <name type="scientific">Streptomyces endophyticus</name>
    <dbReference type="NCBI Taxonomy" id="714166"/>
    <lineage>
        <taxon>Bacteria</taxon>
        <taxon>Bacillati</taxon>
        <taxon>Actinomycetota</taxon>
        <taxon>Actinomycetes</taxon>
        <taxon>Kitasatosporales</taxon>
        <taxon>Streptomycetaceae</taxon>
        <taxon>Streptomyces</taxon>
    </lineage>
</organism>
<evidence type="ECO:0000256" key="1">
    <source>
        <dbReference type="SAM" id="MobiDB-lite"/>
    </source>
</evidence>
<feature type="region of interest" description="Disordered" evidence="1">
    <location>
        <begin position="39"/>
        <end position="72"/>
    </location>
</feature>
<dbReference type="EMBL" id="JAOZYC010000018">
    <property type="protein sequence ID" value="MEB8336773.1"/>
    <property type="molecule type" value="Genomic_DNA"/>
</dbReference>
<keyword evidence="3" id="KW-1185">Reference proteome</keyword>
<dbReference type="Proteomes" id="UP001354931">
    <property type="component" value="Unassembled WGS sequence"/>
</dbReference>
<name>A0ABU6EYE0_9ACTN</name>